<dbReference type="Gene3D" id="3.30.559.10">
    <property type="entry name" value="Chloramphenicol acetyltransferase-like domain"/>
    <property type="match status" value="1"/>
</dbReference>
<comment type="caution">
    <text evidence="2">The sequence shown here is derived from an EMBL/GenBank/DDBJ whole genome shotgun (WGS) entry which is preliminary data.</text>
</comment>
<dbReference type="RefSeq" id="WP_134092666.1">
    <property type="nucleotide sequence ID" value="NZ_QWDN01001498.1"/>
</dbReference>
<dbReference type="PANTHER" id="PTHR45398">
    <property type="match status" value="1"/>
</dbReference>
<dbReference type="InterPro" id="IPR023213">
    <property type="entry name" value="CAT-like_dom_sf"/>
</dbReference>
<dbReference type="InterPro" id="IPR001242">
    <property type="entry name" value="Condensation_dom"/>
</dbReference>
<accession>A0A4Y7U1G9</accession>
<feature type="domain" description="Condensation" evidence="1">
    <location>
        <begin position="23"/>
        <end position="91"/>
    </location>
</feature>
<dbReference type="GO" id="GO:0003824">
    <property type="term" value="F:catalytic activity"/>
    <property type="evidence" value="ECO:0007669"/>
    <property type="project" value="InterPro"/>
</dbReference>
<feature type="non-terminal residue" evidence="2">
    <location>
        <position position="93"/>
    </location>
</feature>
<protein>
    <recommendedName>
        <fullName evidence="1">Condensation domain-containing protein</fullName>
    </recommendedName>
</protein>
<evidence type="ECO:0000313" key="3">
    <source>
        <dbReference type="Proteomes" id="UP000298340"/>
    </source>
</evidence>
<feature type="non-terminal residue" evidence="2">
    <location>
        <position position="1"/>
    </location>
</feature>
<dbReference type="EMBL" id="QWDN01001498">
    <property type="protein sequence ID" value="TEB40280.1"/>
    <property type="molecule type" value="Genomic_DNA"/>
</dbReference>
<dbReference type="AlphaFoldDB" id="A0A4Y7U1G9"/>
<organism evidence="2 3">
    <name type="scientific">Flavobacterium circumlabens</name>
    <dbReference type="NCBI Taxonomy" id="2133765"/>
    <lineage>
        <taxon>Bacteria</taxon>
        <taxon>Pseudomonadati</taxon>
        <taxon>Bacteroidota</taxon>
        <taxon>Flavobacteriia</taxon>
        <taxon>Flavobacteriales</taxon>
        <taxon>Flavobacteriaceae</taxon>
        <taxon>Flavobacterium</taxon>
    </lineage>
</organism>
<dbReference type="Proteomes" id="UP000298340">
    <property type="component" value="Unassembled WGS sequence"/>
</dbReference>
<name>A0A4Y7U1G9_9FLAO</name>
<evidence type="ECO:0000313" key="2">
    <source>
        <dbReference type="EMBL" id="TEB40280.1"/>
    </source>
</evidence>
<evidence type="ECO:0000259" key="1">
    <source>
        <dbReference type="Pfam" id="PF00668"/>
    </source>
</evidence>
<dbReference type="SUPFAM" id="SSF52777">
    <property type="entry name" value="CoA-dependent acyltransferases"/>
    <property type="match status" value="1"/>
</dbReference>
<sequence length="93" mass="10613">YPLQQYDSFMPKLLIDQVVSLSDIDAICTGYQADLDIFKGDLVRFVLLETSEEEVENRLFIAIHHLAVDGVSWRILTEDLINLIENHSSGNTF</sequence>
<proteinExistence type="predicted"/>
<gene>
    <name evidence="2" type="ORF">D0809_31415</name>
</gene>
<dbReference type="PANTHER" id="PTHR45398:SF1">
    <property type="entry name" value="ENZYME, PUTATIVE (JCVI)-RELATED"/>
    <property type="match status" value="1"/>
</dbReference>
<reference evidence="2 3" key="1">
    <citation type="journal article" date="2018" name="Syst. Appl. Microbiol.">
        <title>Flavobacterium circumlabens sp. nov. and Flavobacterium cupreum sp. nov., two psychrotrophic species isolated from Antarctic environmental samples.</title>
        <authorList>
            <person name="Kralova S."/>
            <person name="Busse H.J."/>
            <person name="Svec P."/>
            <person name="Maslanova I."/>
            <person name="Stankova E."/>
            <person name="Bartak M."/>
            <person name="Sedlacek I."/>
        </authorList>
    </citation>
    <scope>NUCLEOTIDE SEQUENCE [LARGE SCALE GENOMIC DNA]</scope>
    <source>
        <strain evidence="2 3">CCM 8828</strain>
    </source>
</reference>
<dbReference type="Pfam" id="PF00668">
    <property type="entry name" value="Condensation"/>
    <property type="match status" value="1"/>
</dbReference>